<dbReference type="SMART" id="SM00478">
    <property type="entry name" value="ENDO3c"/>
    <property type="match status" value="1"/>
</dbReference>
<protein>
    <submittedName>
        <fullName evidence="7">DNA-3-methyladenine glycosylase III</fullName>
    </submittedName>
</protein>
<dbReference type="GO" id="GO:0006284">
    <property type="term" value="P:base-excision repair"/>
    <property type="evidence" value="ECO:0007669"/>
    <property type="project" value="InterPro"/>
</dbReference>
<reference evidence="7 8" key="1">
    <citation type="submission" date="2016-10" db="EMBL/GenBank/DDBJ databases">
        <authorList>
            <person name="de Groot N.N."/>
        </authorList>
    </citation>
    <scope>NUCLEOTIDE SEQUENCE [LARGE SCALE GENOMIC DNA]</scope>
    <source>
        <strain evidence="7 8">DSM 44945</strain>
    </source>
</reference>
<dbReference type="InterPro" id="IPR023170">
    <property type="entry name" value="HhH_base_excis_C"/>
</dbReference>
<dbReference type="PANTHER" id="PTHR10359:SF19">
    <property type="entry name" value="DNA REPAIR GLYCOSYLASE MJ1434-RELATED"/>
    <property type="match status" value="1"/>
</dbReference>
<evidence type="ECO:0000256" key="1">
    <source>
        <dbReference type="ARBA" id="ARBA00022485"/>
    </source>
</evidence>
<dbReference type="GO" id="GO:0046872">
    <property type="term" value="F:metal ion binding"/>
    <property type="evidence" value="ECO:0007669"/>
    <property type="project" value="UniProtKB-KW"/>
</dbReference>
<dbReference type="EMBL" id="FOOK01000002">
    <property type="protein sequence ID" value="SFF66070.1"/>
    <property type="molecule type" value="Genomic_DNA"/>
</dbReference>
<sequence length="257" mass="29086">MNRRPCGKSQSPSDSVHCAVDGSRNEGEAGGAKRRGEPSPKRSWGLLREELFRWRPELTADQWWEGENRFFRCLGSVLVQRTTWQNARRAIGRLRERGLTDPNAVLQASDEELAAAVRPAGFYRSKVPAIREVCRLFLRVRDGAENASDLRGRLLQIRGIGPETADTILLYVFDRPAFVGDAYAERIASRWFGEALTREKIREEVLREIQDPVQLQLLHAHLVELGKEFCRKRAPRCPECPLRVTCHLGSGGVGFLP</sequence>
<keyword evidence="3" id="KW-0408">Iron</keyword>
<evidence type="ECO:0000256" key="3">
    <source>
        <dbReference type="ARBA" id="ARBA00023004"/>
    </source>
</evidence>
<evidence type="ECO:0000259" key="6">
    <source>
        <dbReference type="SMART" id="SM00478"/>
    </source>
</evidence>
<dbReference type="Pfam" id="PF00730">
    <property type="entry name" value="HhH-GPD"/>
    <property type="match status" value="1"/>
</dbReference>
<proteinExistence type="predicted"/>
<dbReference type="InterPro" id="IPR011257">
    <property type="entry name" value="DNA_glycosylase"/>
</dbReference>
<evidence type="ECO:0000313" key="7">
    <source>
        <dbReference type="EMBL" id="SFF66070.1"/>
    </source>
</evidence>
<dbReference type="AlphaFoldDB" id="A0A1I2KIM6"/>
<dbReference type="STRING" id="201973.SAMN04488025_10213"/>
<keyword evidence="2" id="KW-0479">Metal-binding</keyword>
<evidence type="ECO:0000313" key="8">
    <source>
        <dbReference type="Proteomes" id="UP000198661"/>
    </source>
</evidence>
<dbReference type="CDD" id="cd00056">
    <property type="entry name" value="ENDO3c"/>
    <property type="match status" value="1"/>
</dbReference>
<feature type="domain" description="HhH-GPD" evidence="6">
    <location>
        <begin position="78"/>
        <end position="228"/>
    </location>
</feature>
<dbReference type="GO" id="GO:0051539">
    <property type="term" value="F:4 iron, 4 sulfur cluster binding"/>
    <property type="evidence" value="ECO:0007669"/>
    <property type="project" value="UniProtKB-KW"/>
</dbReference>
<dbReference type="SUPFAM" id="SSF48150">
    <property type="entry name" value="DNA-glycosylase"/>
    <property type="match status" value="1"/>
</dbReference>
<evidence type="ECO:0000256" key="2">
    <source>
        <dbReference type="ARBA" id="ARBA00022723"/>
    </source>
</evidence>
<accession>A0A1I2KIM6</accession>
<keyword evidence="8" id="KW-1185">Reference proteome</keyword>
<keyword evidence="4" id="KW-0411">Iron-sulfur</keyword>
<dbReference type="OrthoDB" id="9802365at2"/>
<dbReference type="RefSeq" id="WP_092035467.1">
    <property type="nucleotide sequence ID" value="NZ_FOOK01000002.1"/>
</dbReference>
<name>A0A1I2KIM6_9BACL</name>
<gene>
    <name evidence="7" type="ORF">SAMN04488025_10213</name>
</gene>
<organism evidence="7 8">
    <name type="scientific">Planifilum fulgidum</name>
    <dbReference type="NCBI Taxonomy" id="201973"/>
    <lineage>
        <taxon>Bacteria</taxon>
        <taxon>Bacillati</taxon>
        <taxon>Bacillota</taxon>
        <taxon>Bacilli</taxon>
        <taxon>Bacillales</taxon>
        <taxon>Thermoactinomycetaceae</taxon>
        <taxon>Planifilum</taxon>
    </lineage>
</organism>
<dbReference type="Gene3D" id="1.10.340.30">
    <property type="entry name" value="Hypothetical protein, domain 2"/>
    <property type="match status" value="1"/>
</dbReference>
<dbReference type="Gene3D" id="1.10.1670.10">
    <property type="entry name" value="Helix-hairpin-Helix base-excision DNA repair enzymes (C-terminal)"/>
    <property type="match status" value="1"/>
</dbReference>
<dbReference type="GO" id="GO:0003824">
    <property type="term" value="F:catalytic activity"/>
    <property type="evidence" value="ECO:0007669"/>
    <property type="project" value="InterPro"/>
</dbReference>
<dbReference type="PANTHER" id="PTHR10359">
    <property type="entry name" value="A/G-SPECIFIC ADENINE GLYCOSYLASE/ENDONUCLEASE III"/>
    <property type="match status" value="1"/>
</dbReference>
<evidence type="ECO:0000256" key="4">
    <source>
        <dbReference type="ARBA" id="ARBA00023014"/>
    </source>
</evidence>
<dbReference type="Proteomes" id="UP000198661">
    <property type="component" value="Unassembled WGS sequence"/>
</dbReference>
<feature type="region of interest" description="Disordered" evidence="5">
    <location>
        <begin position="1"/>
        <end position="41"/>
    </location>
</feature>
<dbReference type="InterPro" id="IPR003265">
    <property type="entry name" value="HhH-GPD_domain"/>
</dbReference>
<evidence type="ECO:0000256" key="5">
    <source>
        <dbReference type="SAM" id="MobiDB-lite"/>
    </source>
</evidence>
<keyword evidence="1" id="KW-0004">4Fe-4S</keyword>